<dbReference type="SUPFAM" id="SSF46785">
    <property type="entry name" value="Winged helix' DNA-binding domain"/>
    <property type="match status" value="1"/>
</dbReference>
<gene>
    <name evidence="6" type="ORF">GCM10017044_09830</name>
</gene>
<evidence type="ECO:0000256" key="1">
    <source>
        <dbReference type="ARBA" id="ARBA00009437"/>
    </source>
</evidence>
<evidence type="ECO:0000313" key="6">
    <source>
        <dbReference type="EMBL" id="GHF17487.1"/>
    </source>
</evidence>
<dbReference type="InterPro" id="IPR036388">
    <property type="entry name" value="WH-like_DNA-bd_sf"/>
</dbReference>
<dbReference type="Proteomes" id="UP000630923">
    <property type="component" value="Unassembled WGS sequence"/>
</dbReference>
<keyword evidence="3" id="KW-0238">DNA-binding</keyword>
<evidence type="ECO:0000256" key="3">
    <source>
        <dbReference type="ARBA" id="ARBA00023125"/>
    </source>
</evidence>
<evidence type="ECO:0000256" key="2">
    <source>
        <dbReference type="ARBA" id="ARBA00023015"/>
    </source>
</evidence>
<proteinExistence type="inferred from homology"/>
<dbReference type="Gene3D" id="1.10.10.10">
    <property type="entry name" value="Winged helix-like DNA-binding domain superfamily/Winged helix DNA-binding domain"/>
    <property type="match status" value="1"/>
</dbReference>
<dbReference type="SUPFAM" id="SSF53850">
    <property type="entry name" value="Periplasmic binding protein-like II"/>
    <property type="match status" value="1"/>
</dbReference>
<reference evidence="6" key="2">
    <citation type="submission" date="2020-09" db="EMBL/GenBank/DDBJ databases">
        <authorList>
            <person name="Sun Q."/>
            <person name="Kim S."/>
        </authorList>
    </citation>
    <scope>NUCLEOTIDE SEQUENCE</scope>
    <source>
        <strain evidence="6">KCTC 42590</strain>
    </source>
</reference>
<dbReference type="PROSITE" id="PS50931">
    <property type="entry name" value="HTH_LYSR"/>
    <property type="match status" value="1"/>
</dbReference>
<dbReference type="InterPro" id="IPR000847">
    <property type="entry name" value="LysR_HTH_N"/>
</dbReference>
<dbReference type="Gene3D" id="3.40.190.290">
    <property type="match status" value="1"/>
</dbReference>
<dbReference type="PANTHER" id="PTHR30427">
    <property type="entry name" value="TRANSCRIPTIONAL ACTIVATOR PROTEIN LYSR"/>
    <property type="match status" value="1"/>
</dbReference>
<feature type="domain" description="HTH lysR-type" evidence="5">
    <location>
        <begin position="4"/>
        <end position="61"/>
    </location>
</feature>
<protein>
    <submittedName>
        <fullName evidence="6">LysR family transcriptional regulator</fullName>
    </submittedName>
</protein>
<dbReference type="GO" id="GO:0043565">
    <property type="term" value="F:sequence-specific DNA binding"/>
    <property type="evidence" value="ECO:0007669"/>
    <property type="project" value="TreeGrafter"/>
</dbReference>
<evidence type="ECO:0000256" key="4">
    <source>
        <dbReference type="ARBA" id="ARBA00023163"/>
    </source>
</evidence>
<dbReference type="GO" id="GO:0003700">
    <property type="term" value="F:DNA-binding transcription factor activity"/>
    <property type="evidence" value="ECO:0007669"/>
    <property type="project" value="InterPro"/>
</dbReference>
<dbReference type="RefSeq" id="WP_191250422.1">
    <property type="nucleotide sequence ID" value="NZ_BNCI01000001.1"/>
</dbReference>
<name>A0A919AQU6_9PROT</name>
<sequence length="297" mass="32455">MSKPTLKTLVSFKEVINSGSASGAAQILDVAQSTISKHILELEKSLGISLFHRENNNLVPTSEALLLLDKVSEILEGVDNLSALAKDVRSRKKGTLRISAPPSFVEGPLVDVLHGFRSDRPECLIHLDSRSSATVIRQVANGDVDFGFVKLPISHPELVIMPFIESGTVCVVPTSNILSNRSFLTPEDLADESLILLGSGGAFQSELRREFVRHSVPMCVNLETHSVGASCTFAKKGMGIAIVNGFLAKAYKDERVQLIPFQPNIMHSYGLVSHKTRQKSLIASAFREHVKQFTQKL</sequence>
<dbReference type="AlphaFoldDB" id="A0A919AQU6"/>
<keyword evidence="2" id="KW-0805">Transcription regulation</keyword>
<dbReference type="PANTHER" id="PTHR30427:SF1">
    <property type="entry name" value="TRANSCRIPTIONAL ACTIVATOR PROTEIN LYSR"/>
    <property type="match status" value="1"/>
</dbReference>
<dbReference type="Pfam" id="PF03466">
    <property type="entry name" value="LysR_substrate"/>
    <property type="match status" value="1"/>
</dbReference>
<keyword evidence="7" id="KW-1185">Reference proteome</keyword>
<dbReference type="InterPro" id="IPR036390">
    <property type="entry name" value="WH_DNA-bd_sf"/>
</dbReference>
<evidence type="ECO:0000259" key="5">
    <source>
        <dbReference type="PROSITE" id="PS50931"/>
    </source>
</evidence>
<keyword evidence="4" id="KW-0804">Transcription</keyword>
<dbReference type="GO" id="GO:0010628">
    <property type="term" value="P:positive regulation of gene expression"/>
    <property type="evidence" value="ECO:0007669"/>
    <property type="project" value="TreeGrafter"/>
</dbReference>
<comment type="similarity">
    <text evidence="1">Belongs to the LysR transcriptional regulatory family.</text>
</comment>
<dbReference type="InterPro" id="IPR005119">
    <property type="entry name" value="LysR_subst-bd"/>
</dbReference>
<comment type="caution">
    <text evidence="6">The sequence shown here is derived from an EMBL/GenBank/DDBJ whole genome shotgun (WGS) entry which is preliminary data.</text>
</comment>
<organism evidence="6 7">
    <name type="scientific">Kordiimonas sediminis</name>
    <dbReference type="NCBI Taxonomy" id="1735581"/>
    <lineage>
        <taxon>Bacteria</taxon>
        <taxon>Pseudomonadati</taxon>
        <taxon>Pseudomonadota</taxon>
        <taxon>Alphaproteobacteria</taxon>
        <taxon>Kordiimonadales</taxon>
        <taxon>Kordiimonadaceae</taxon>
        <taxon>Kordiimonas</taxon>
    </lineage>
</organism>
<reference evidence="6" key="1">
    <citation type="journal article" date="2014" name="Int. J. Syst. Evol. Microbiol.">
        <title>Complete genome sequence of Corynebacterium casei LMG S-19264T (=DSM 44701T), isolated from a smear-ripened cheese.</title>
        <authorList>
            <consortium name="US DOE Joint Genome Institute (JGI-PGF)"/>
            <person name="Walter F."/>
            <person name="Albersmeier A."/>
            <person name="Kalinowski J."/>
            <person name="Ruckert C."/>
        </authorList>
    </citation>
    <scope>NUCLEOTIDE SEQUENCE</scope>
    <source>
        <strain evidence="6">KCTC 42590</strain>
    </source>
</reference>
<dbReference type="Pfam" id="PF00126">
    <property type="entry name" value="HTH_1"/>
    <property type="match status" value="1"/>
</dbReference>
<dbReference type="EMBL" id="BNCI01000001">
    <property type="protein sequence ID" value="GHF17487.1"/>
    <property type="molecule type" value="Genomic_DNA"/>
</dbReference>
<accession>A0A919AQU6</accession>
<dbReference type="PRINTS" id="PR00039">
    <property type="entry name" value="HTHLYSR"/>
</dbReference>
<evidence type="ECO:0000313" key="7">
    <source>
        <dbReference type="Proteomes" id="UP000630923"/>
    </source>
</evidence>